<sequence>MAVSQEDIAYEIFSWLPAKTICKFGLTCPSFSNFQKESHFKTKQSCNLLGMNDTCFFLQHDQISQRYQKRIELHHVPKEQQQLSGVPDNVLTFLSNSACVLASSNGLLLCHTINDDPFELFICNPITKSCFFIPTPESVRKNHNNSNINFILDCTHCSSDDYLMFYFENTNEWSPTSYTCNIYHGKEGAWKGVENNFLSGGRNMKFDTPVIHNGTLHFISDCSNYFTRLSPFYKPYIMSYSFVEGTSSILKLPREAIKGFHVECNMGIFNWGKVRSSNTSICLVKSRKSVFTIWILKDYKSCSWQKILKVRVNALGLEEKDAHVTGFTVMNGNILVFSTKHKIYSCGLDEETFMMVEEIGSHSCGSNPHFISYSNTLRSCGANDKTMSC</sequence>
<reference evidence="2 3" key="1">
    <citation type="submission" date="2023-01" db="EMBL/GenBank/DDBJ databases">
        <authorList>
            <person name="Kreplak J."/>
        </authorList>
    </citation>
    <scope>NUCLEOTIDE SEQUENCE [LARGE SCALE GENOMIC DNA]</scope>
</reference>
<protein>
    <recommendedName>
        <fullName evidence="1">F-box associated beta-propeller type 3 domain-containing protein</fullName>
    </recommendedName>
</protein>
<organism evidence="2 3">
    <name type="scientific">Vicia faba</name>
    <name type="common">Broad bean</name>
    <name type="synonym">Faba vulgaris</name>
    <dbReference type="NCBI Taxonomy" id="3906"/>
    <lineage>
        <taxon>Eukaryota</taxon>
        <taxon>Viridiplantae</taxon>
        <taxon>Streptophyta</taxon>
        <taxon>Embryophyta</taxon>
        <taxon>Tracheophyta</taxon>
        <taxon>Spermatophyta</taxon>
        <taxon>Magnoliopsida</taxon>
        <taxon>eudicotyledons</taxon>
        <taxon>Gunneridae</taxon>
        <taxon>Pentapetalae</taxon>
        <taxon>rosids</taxon>
        <taxon>fabids</taxon>
        <taxon>Fabales</taxon>
        <taxon>Fabaceae</taxon>
        <taxon>Papilionoideae</taxon>
        <taxon>50 kb inversion clade</taxon>
        <taxon>NPAAA clade</taxon>
        <taxon>Hologalegina</taxon>
        <taxon>IRL clade</taxon>
        <taxon>Fabeae</taxon>
        <taxon>Vicia</taxon>
    </lineage>
</organism>
<dbReference type="InterPro" id="IPR017451">
    <property type="entry name" value="F-box-assoc_interact_dom"/>
</dbReference>
<feature type="domain" description="F-box associated beta-propeller type 3" evidence="1">
    <location>
        <begin position="70"/>
        <end position="339"/>
    </location>
</feature>
<dbReference type="AlphaFoldDB" id="A0AAV0YIS3"/>
<dbReference type="PANTHER" id="PTHR31672:SF13">
    <property type="entry name" value="F-BOX PROTEIN CPR30-LIKE"/>
    <property type="match status" value="1"/>
</dbReference>
<evidence type="ECO:0000259" key="1">
    <source>
        <dbReference type="Pfam" id="PF08268"/>
    </source>
</evidence>
<dbReference type="PANTHER" id="PTHR31672">
    <property type="entry name" value="BNACNNG10540D PROTEIN"/>
    <property type="match status" value="1"/>
</dbReference>
<dbReference type="NCBIfam" id="TIGR01640">
    <property type="entry name" value="F_box_assoc_1"/>
    <property type="match status" value="1"/>
</dbReference>
<comment type="caution">
    <text evidence="2">The sequence shown here is derived from an EMBL/GenBank/DDBJ whole genome shotgun (WGS) entry which is preliminary data.</text>
</comment>
<dbReference type="Proteomes" id="UP001157006">
    <property type="component" value="Unassembled WGS sequence"/>
</dbReference>
<gene>
    <name evidence="2" type="ORF">VFH_U119240</name>
</gene>
<dbReference type="Pfam" id="PF08268">
    <property type="entry name" value="FBA_3"/>
    <property type="match status" value="1"/>
</dbReference>
<name>A0AAV0YIS3_VICFA</name>
<dbReference type="InterPro" id="IPR013187">
    <property type="entry name" value="F-box-assoc_dom_typ3"/>
</dbReference>
<dbReference type="InterPro" id="IPR050796">
    <property type="entry name" value="SCF_F-box_component"/>
</dbReference>
<evidence type="ECO:0000313" key="3">
    <source>
        <dbReference type="Proteomes" id="UP001157006"/>
    </source>
</evidence>
<accession>A0AAV0YIS3</accession>
<keyword evidence="3" id="KW-1185">Reference proteome</keyword>
<evidence type="ECO:0000313" key="2">
    <source>
        <dbReference type="EMBL" id="CAI8585352.1"/>
    </source>
</evidence>
<dbReference type="EMBL" id="CATIWC010003589">
    <property type="protein sequence ID" value="CAI8585352.1"/>
    <property type="molecule type" value="Genomic_DNA"/>
</dbReference>
<dbReference type="InterPro" id="IPR036047">
    <property type="entry name" value="F-box-like_dom_sf"/>
</dbReference>
<proteinExistence type="predicted"/>
<dbReference type="CDD" id="cd09917">
    <property type="entry name" value="F-box_SF"/>
    <property type="match status" value="1"/>
</dbReference>
<dbReference type="SUPFAM" id="SSF81383">
    <property type="entry name" value="F-box domain"/>
    <property type="match status" value="1"/>
</dbReference>